<organism evidence="3 4">
    <name type="scientific">Stephania cephalantha</name>
    <dbReference type="NCBI Taxonomy" id="152367"/>
    <lineage>
        <taxon>Eukaryota</taxon>
        <taxon>Viridiplantae</taxon>
        <taxon>Streptophyta</taxon>
        <taxon>Embryophyta</taxon>
        <taxon>Tracheophyta</taxon>
        <taxon>Spermatophyta</taxon>
        <taxon>Magnoliopsida</taxon>
        <taxon>Ranunculales</taxon>
        <taxon>Menispermaceae</taxon>
        <taxon>Menispermoideae</taxon>
        <taxon>Cissampelideae</taxon>
        <taxon>Stephania</taxon>
    </lineage>
</organism>
<evidence type="ECO:0000313" key="3">
    <source>
        <dbReference type="EMBL" id="KAK9141119.1"/>
    </source>
</evidence>
<dbReference type="AlphaFoldDB" id="A0AAP0JWI2"/>
<evidence type="ECO:0000313" key="4">
    <source>
        <dbReference type="Proteomes" id="UP001419268"/>
    </source>
</evidence>
<sequence>MLNNRALKLAFCALAGSAFLLQIGQSAECGNKNKPTIQQTQVGFGSPPKFMVEVQNKCPMCPVINIHVKCGSFTQDLVDPRNLQY</sequence>
<feature type="signal peptide" evidence="2">
    <location>
        <begin position="1"/>
        <end position="26"/>
    </location>
</feature>
<name>A0AAP0JWI2_9MAGN</name>
<evidence type="ECO:0000256" key="2">
    <source>
        <dbReference type="SAM" id="SignalP"/>
    </source>
</evidence>
<feature type="chain" id="PRO_5042869304" evidence="2">
    <location>
        <begin position="27"/>
        <end position="85"/>
    </location>
</feature>
<reference evidence="3 4" key="1">
    <citation type="submission" date="2024-01" db="EMBL/GenBank/DDBJ databases">
        <title>Genome assemblies of Stephania.</title>
        <authorList>
            <person name="Yang L."/>
        </authorList>
    </citation>
    <scope>NUCLEOTIDE SEQUENCE [LARGE SCALE GENOMIC DNA]</scope>
    <source>
        <strain evidence="3">JXDWG</strain>
        <tissue evidence="3">Leaf</tissue>
    </source>
</reference>
<evidence type="ECO:0000256" key="1">
    <source>
        <dbReference type="ARBA" id="ARBA00022729"/>
    </source>
</evidence>
<keyword evidence="1 2" id="KW-0732">Signal</keyword>
<keyword evidence="4" id="KW-1185">Reference proteome</keyword>
<proteinExistence type="predicted"/>
<protein>
    <submittedName>
        <fullName evidence="3">Uncharacterized protein</fullName>
    </submittedName>
</protein>
<dbReference type="EMBL" id="JBBNAG010000004">
    <property type="protein sequence ID" value="KAK9141119.1"/>
    <property type="molecule type" value="Genomic_DNA"/>
</dbReference>
<dbReference type="Pfam" id="PF24068">
    <property type="entry name" value="TPD1_C"/>
    <property type="match status" value="1"/>
</dbReference>
<gene>
    <name evidence="3" type="ORF">Scep_010800</name>
</gene>
<comment type="caution">
    <text evidence="3">The sequence shown here is derived from an EMBL/GenBank/DDBJ whole genome shotgun (WGS) entry which is preliminary data.</text>
</comment>
<dbReference type="InterPro" id="IPR040361">
    <property type="entry name" value="TPD1"/>
</dbReference>
<dbReference type="Proteomes" id="UP001419268">
    <property type="component" value="Unassembled WGS sequence"/>
</dbReference>
<accession>A0AAP0JWI2</accession>